<gene>
    <name evidence="1" type="ORF">IE53DRAFT_388852</name>
</gene>
<organism evidence="1 2">
    <name type="scientific">Violaceomyces palustris</name>
    <dbReference type="NCBI Taxonomy" id="1673888"/>
    <lineage>
        <taxon>Eukaryota</taxon>
        <taxon>Fungi</taxon>
        <taxon>Dikarya</taxon>
        <taxon>Basidiomycota</taxon>
        <taxon>Ustilaginomycotina</taxon>
        <taxon>Ustilaginomycetes</taxon>
        <taxon>Violaceomycetales</taxon>
        <taxon>Violaceomycetaceae</taxon>
        <taxon>Violaceomyces</taxon>
    </lineage>
</organism>
<name>A0ACD0NT04_9BASI</name>
<dbReference type="EMBL" id="KZ820120">
    <property type="protein sequence ID" value="PWN48943.1"/>
    <property type="molecule type" value="Genomic_DNA"/>
</dbReference>
<evidence type="ECO:0000313" key="1">
    <source>
        <dbReference type="EMBL" id="PWN48943.1"/>
    </source>
</evidence>
<evidence type="ECO:0000313" key="2">
    <source>
        <dbReference type="Proteomes" id="UP000245626"/>
    </source>
</evidence>
<keyword evidence="2" id="KW-1185">Reference proteome</keyword>
<accession>A0ACD0NT04</accession>
<protein>
    <submittedName>
        <fullName evidence="1">Uncharacterized protein</fullName>
    </submittedName>
</protein>
<dbReference type="Proteomes" id="UP000245626">
    <property type="component" value="Unassembled WGS sequence"/>
</dbReference>
<reference evidence="1 2" key="1">
    <citation type="journal article" date="2018" name="Mol. Biol. Evol.">
        <title>Broad Genomic Sampling Reveals a Smut Pathogenic Ancestry of the Fungal Clade Ustilaginomycotina.</title>
        <authorList>
            <person name="Kijpornyongpan T."/>
            <person name="Mondo S.J."/>
            <person name="Barry K."/>
            <person name="Sandor L."/>
            <person name="Lee J."/>
            <person name="Lipzen A."/>
            <person name="Pangilinan J."/>
            <person name="LaButti K."/>
            <person name="Hainaut M."/>
            <person name="Henrissat B."/>
            <person name="Grigoriev I.V."/>
            <person name="Spatafora J.W."/>
            <person name="Aime M.C."/>
        </authorList>
    </citation>
    <scope>NUCLEOTIDE SEQUENCE [LARGE SCALE GENOMIC DNA]</scope>
    <source>
        <strain evidence="1 2">SA 807</strain>
    </source>
</reference>
<proteinExistence type="predicted"/>
<sequence>MNPNQDRDGNPLGSQQDQHGQQLQSHLPSQTFINRGTLSQPPPLFGGAQATGGGGGGGGGAFSSDNQLGGGQNQAAGSANLGRPVAARPFSSRGRGRGMPIQSPTAPQSARPKRTFVNTAQPQEHRPNQAFGQVGHLNQGEGGAVSNETLGNRPRPFTNRSTVFARPPASPNPSQQPIATSRPQPVSLSGLHSNPSVSARPTPSGPANASFSSVMVKTGSDQGASAGSGQNASDPSAFAGTTASTAPISAFGSFKPSPAFPSSSNPSSSFPLPSSNTQAQSSFSSSSSPITSSLAFPSSSGLDSAKAIGSAAPTTGSAFGTQSAFTPTSAFSPSATNQSAAGSAPKSQPESHEKIHSSAFGSHSHGGLTHAPSTPAAEPIPPAPAASGTSTPTTANPTGPSSSLSNFLRKPKNEPTLASSSNPTTPGLASKEEGGEEDERKRRFDNGPKGGNRFLELKSLREKLRSDYIASGVLPDPDKPTDLAQAVKLRGTCQDMCPEFEREEREFQKELDKFEVFPGTERVDPRLAVKIYRRPAAGRELPLPEDVRPPHVLKRTLDYLFHRLLPKHASDPGFAEVQAFLWNRTRAIRQDFIVQSESGPLTIECHERIARYHILCLHWKGGPGAEGWSQQQELEQLRKTLRSLIEFYDDLRRSGSGESPNEDEFRAYNLLLHLRDPETLREVELLPSHLFHSQRVQTALKLRSLAQRSNNLEKRGHPRNTESTLNFFSSFFSEVAKGSVNYLMACLAENSFNDVRLGALKALSKAYMAQHRSLPLGFLVKCLGMDDEFEVVDLVERLGIEVEWEDPPSPSDPPSRVAVGVKLQRNCTINEEKVLAPPFSRTLVEVKMKGYTNQDIVDGLDRGGKLGKDEHRLVPSKLPASFPSTTTSQAPSLPTFAGGFTGSDRILSPQPFGSKPLTMTTTALSAQAAPFKPLPPSTSQAENLRPFVSERDKSSESASFKPFSGGFDGGGGGLVGKVGFGFGQQTKLVGDQASTEAAFGKSLTSNEKEGAGKVVGPGTGVNSEIGKALPTNPFALANRFPSVIGEGAAPPAEGGMIKLGARRSSDGGGGDIKQSRMTKPPPLEPKKPSDQGVEPAKARQGGMDSEEKLKREKLEKRRRAVDRLTKRLVDEVLEEQVKITSEVCLEEERSERFRRRREEQRSDLLSRMSERLEQSLEEEVLREVSELVCRETLVEEFVARVSKARAFKLWCSAHERRKDLERQRSRLEFLRSRLREKELGKSARGDENVVVARAEPDRSSKLRKSILFGERVRGDGRGRMEEEKEKSLKRSLSRSHLGPSVPDRVGRSCQEGELSKDDDEQLNRSFLRAEQRRNQLWERGTFFESTLIHLDRILKGFRPKDFQRLTVTLSSSRRQEHRSASDWLRSKFLLGSLEDPSGTVSEEVQVSEGQGSIRFCDSLHLIQEEEEEEEDDDDDVGLVIFELDPDFFPPSSDPPSSNAVEVGQEVRSRDRQRLERISKSSKVWNSRYSAKLLIVSWSKPPSPPVLKQSSMGVVEEEVEEEEEEEEGRGSSRPGFKNQIFRSLGILDPTGSQGWIRKSEEKSWQVEEVEILPLWDSDRDKPPELELISRLNRILPRIELNPTRSERDQDSSDRGLGLSGSIQGFIRPWMEMVMAFQDSLSRLPSDSDLEKLGSTLEPSVGGDQPLPPLTRRLEEVFERSLDLITALANHLIRIVDSTSETILEQGELETLVLLPRIRPDQTQSKNPFPTRNETLYRLALDQLQDESFETQDRLVSLLLSILLDHRSKRKPFPLIEYSHTLLEILTARLEPFWIRSLLRSTHLETNLPSFSDLCRSASEEFQAQVRSISTELRRSLKRSTDSTPPIPPKRRRRSSPTLQPQDPNPISQLRSLILSASQLLSDPSVV</sequence>